<dbReference type="PANTHER" id="PTHR30502:SF0">
    <property type="entry name" value="PHOSPHOENOLPYRUVATE CARBOXYLASE FAMILY PROTEIN"/>
    <property type="match status" value="1"/>
</dbReference>
<evidence type="ECO:0000256" key="2">
    <source>
        <dbReference type="ARBA" id="ARBA00022723"/>
    </source>
</evidence>
<gene>
    <name evidence="5" type="ORF">A2290_03490</name>
</gene>
<dbReference type="GO" id="GO:0005737">
    <property type="term" value="C:cytoplasm"/>
    <property type="evidence" value="ECO:0007669"/>
    <property type="project" value="TreeGrafter"/>
</dbReference>
<evidence type="ECO:0000259" key="4">
    <source>
        <dbReference type="Pfam" id="PF03328"/>
    </source>
</evidence>
<accession>A0A1F4S8H6</accession>
<dbReference type="Gene3D" id="3.20.20.60">
    <property type="entry name" value="Phosphoenolpyruvate-binding domains"/>
    <property type="match status" value="1"/>
</dbReference>
<dbReference type="InterPro" id="IPR050251">
    <property type="entry name" value="HpcH-HpaI_aldolase"/>
</dbReference>
<evidence type="ECO:0000313" key="5">
    <source>
        <dbReference type="EMBL" id="OGC16687.1"/>
    </source>
</evidence>
<dbReference type="Proteomes" id="UP000177905">
    <property type="component" value="Unassembled WGS sequence"/>
</dbReference>
<name>A0A1F4S8H6_UNCSA</name>
<feature type="domain" description="HpcH/HpaI aldolase/citrate lyase" evidence="4">
    <location>
        <begin position="19"/>
        <end position="237"/>
    </location>
</feature>
<proteinExistence type="inferred from homology"/>
<evidence type="ECO:0000256" key="1">
    <source>
        <dbReference type="ARBA" id="ARBA00005568"/>
    </source>
</evidence>
<keyword evidence="2" id="KW-0479">Metal-binding</keyword>
<dbReference type="EMBL" id="MEUA01000005">
    <property type="protein sequence ID" value="OGC16687.1"/>
    <property type="molecule type" value="Genomic_DNA"/>
</dbReference>
<dbReference type="GO" id="GO:0046872">
    <property type="term" value="F:metal ion binding"/>
    <property type="evidence" value="ECO:0007669"/>
    <property type="project" value="UniProtKB-KW"/>
</dbReference>
<reference evidence="5 6" key="1">
    <citation type="journal article" date="2016" name="Nat. Commun.">
        <title>Thousands of microbial genomes shed light on interconnected biogeochemical processes in an aquifer system.</title>
        <authorList>
            <person name="Anantharaman K."/>
            <person name="Brown C.T."/>
            <person name="Hug L.A."/>
            <person name="Sharon I."/>
            <person name="Castelle C.J."/>
            <person name="Probst A.J."/>
            <person name="Thomas B.C."/>
            <person name="Singh A."/>
            <person name="Wilkins M.J."/>
            <person name="Karaoz U."/>
            <person name="Brodie E.L."/>
            <person name="Williams K.H."/>
            <person name="Hubbard S.S."/>
            <person name="Banfield J.F."/>
        </authorList>
    </citation>
    <scope>NUCLEOTIDE SEQUENCE [LARGE SCALE GENOMIC DNA]</scope>
</reference>
<dbReference type="InterPro" id="IPR005000">
    <property type="entry name" value="Aldolase/citrate-lyase_domain"/>
</dbReference>
<comment type="similarity">
    <text evidence="1">Belongs to the HpcH/HpaI aldolase family.</text>
</comment>
<dbReference type="InterPro" id="IPR040442">
    <property type="entry name" value="Pyrv_kinase-like_dom_sf"/>
</dbReference>
<dbReference type="SUPFAM" id="SSF51621">
    <property type="entry name" value="Phosphoenolpyruvate/pyruvate domain"/>
    <property type="match status" value="1"/>
</dbReference>
<keyword evidence="3" id="KW-0456">Lyase</keyword>
<dbReference type="Pfam" id="PF03328">
    <property type="entry name" value="HpcH_HpaI"/>
    <property type="match status" value="1"/>
</dbReference>
<dbReference type="InterPro" id="IPR015813">
    <property type="entry name" value="Pyrv/PenolPyrv_kinase-like_dom"/>
</dbReference>
<dbReference type="GO" id="GO:0016832">
    <property type="term" value="F:aldehyde-lyase activity"/>
    <property type="evidence" value="ECO:0007669"/>
    <property type="project" value="TreeGrafter"/>
</dbReference>
<dbReference type="AlphaFoldDB" id="A0A1F4S8H6"/>
<evidence type="ECO:0000256" key="3">
    <source>
        <dbReference type="ARBA" id="ARBA00023239"/>
    </source>
</evidence>
<organism evidence="5 6">
    <name type="scientific">candidate division WOR-1 bacterium RIFOXYB2_FULL_36_35</name>
    <dbReference type="NCBI Taxonomy" id="1802578"/>
    <lineage>
        <taxon>Bacteria</taxon>
        <taxon>Bacillati</taxon>
        <taxon>Saganbacteria</taxon>
    </lineage>
</organism>
<sequence length="255" mass="28362">MRKNIIKEKLKKGEILLGTWCILPSESSVNVLGASGLDFVIIDMEHGPISFETAEGMIRASEVEGCTPFIRVPKNDESDILRALDIGAYGVVVPHIENRADKEKALQSIKYFPIGNRGFSPFTRSAGYSPSDLTLHTKKANEETMSIFIVEGKNGLENLDSIIEDKDIDVIYLGLCDISQSIGLPGQITHPKVKDAVLRAVAKVREKGISVGAFTDNQEQLKWFKEIGIQFITYSLEVTELFRIFKKIIQDFKGV</sequence>
<dbReference type="PANTHER" id="PTHR30502">
    <property type="entry name" value="2-KETO-3-DEOXY-L-RHAMNONATE ALDOLASE"/>
    <property type="match status" value="1"/>
</dbReference>
<protein>
    <recommendedName>
        <fullName evidence="4">HpcH/HpaI aldolase/citrate lyase domain-containing protein</fullName>
    </recommendedName>
</protein>
<comment type="caution">
    <text evidence="5">The sequence shown here is derived from an EMBL/GenBank/DDBJ whole genome shotgun (WGS) entry which is preliminary data.</text>
</comment>
<evidence type="ECO:0000313" key="6">
    <source>
        <dbReference type="Proteomes" id="UP000177905"/>
    </source>
</evidence>